<gene>
    <name evidence="1" type="ORF">GCM10009430_37640</name>
</gene>
<dbReference type="InterPro" id="IPR032675">
    <property type="entry name" value="LRR_dom_sf"/>
</dbReference>
<evidence type="ECO:0008006" key="3">
    <source>
        <dbReference type="Google" id="ProtNLM"/>
    </source>
</evidence>
<dbReference type="RefSeq" id="WP_343913796.1">
    <property type="nucleotide sequence ID" value="NZ_BAAAGE010000003.1"/>
</dbReference>
<dbReference type="SUPFAM" id="SSF52058">
    <property type="entry name" value="L domain-like"/>
    <property type="match status" value="1"/>
</dbReference>
<accession>A0ABP3UED6</accession>
<evidence type="ECO:0000313" key="2">
    <source>
        <dbReference type="Proteomes" id="UP001501758"/>
    </source>
</evidence>
<proteinExistence type="predicted"/>
<comment type="caution">
    <text evidence="1">The sequence shown here is derived from an EMBL/GenBank/DDBJ whole genome shotgun (WGS) entry which is preliminary data.</text>
</comment>
<dbReference type="Gene3D" id="3.80.10.10">
    <property type="entry name" value="Ribonuclease Inhibitor"/>
    <property type="match status" value="1"/>
</dbReference>
<name>A0ABP3UED6_9FLAO</name>
<keyword evidence="2" id="KW-1185">Reference proteome</keyword>
<organism evidence="1 2">
    <name type="scientific">Aquimarina litoralis</name>
    <dbReference type="NCBI Taxonomy" id="584605"/>
    <lineage>
        <taxon>Bacteria</taxon>
        <taxon>Pseudomonadati</taxon>
        <taxon>Bacteroidota</taxon>
        <taxon>Flavobacteriia</taxon>
        <taxon>Flavobacteriales</taxon>
        <taxon>Flavobacteriaceae</taxon>
        <taxon>Aquimarina</taxon>
    </lineage>
</organism>
<dbReference type="EMBL" id="BAAAGE010000003">
    <property type="protein sequence ID" value="GAA0728454.1"/>
    <property type="molecule type" value="Genomic_DNA"/>
</dbReference>
<dbReference type="Proteomes" id="UP001501758">
    <property type="component" value="Unassembled WGS sequence"/>
</dbReference>
<reference evidence="2" key="1">
    <citation type="journal article" date="2019" name="Int. J. Syst. Evol. Microbiol.">
        <title>The Global Catalogue of Microorganisms (GCM) 10K type strain sequencing project: providing services to taxonomists for standard genome sequencing and annotation.</title>
        <authorList>
            <consortium name="The Broad Institute Genomics Platform"/>
            <consortium name="The Broad Institute Genome Sequencing Center for Infectious Disease"/>
            <person name="Wu L."/>
            <person name="Ma J."/>
        </authorList>
    </citation>
    <scope>NUCLEOTIDE SEQUENCE [LARGE SCALE GENOMIC DNA]</scope>
    <source>
        <strain evidence="2">JCM 15974</strain>
    </source>
</reference>
<protein>
    <recommendedName>
        <fullName evidence="3">Leucine rich repeat-containing protein</fullName>
    </recommendedName>
</protein>
<sequence length="273" mass="31654">MNKRISKIPNDVQDRNSDAWKKLCEYVDQVAENGSDEFLPREALGDELFAQIFTLPESIGKLKKVKKVGLYGSNLKRIPPEIGQMESLEYFDLYTSYDLNWFPFEIYKCKKLKDSRISTRTLYGNFKNRMGFPKLDHNPVKYIGDNLKCSVCEKELTHETTNQMWITAHVGTDTIPMLANLCSKECKQNLPKPPENYVQFPHKGGAGLKQPIIEDWFVTRQRLIKEGKAIVIEQNKKTEKENTNELIPKESEKVKLDVSKLPILKLVRKIWDK</sequence>
<evidence type="ECO:0000313" key="1">
    <source>
        <dbReference type="EMBL" id="GAA0728454.1"/>
    </source>
</evidence>